<dbReference type="RefSeq" id="WP_135641039.1">
    <property type="nucleotide sequence ID" value="NZ_RQGH01000011.1"/>
</dbReference>
<sequence length="178" mass="19962">MKNQKTVNKSKLPFLFITILLPLVILSCVDKKSNSNWTPLSLVSLAVDSESKETLAKCIGNSPFISCPAAVTEFVSQLKQVELLQNGNRIAVANVENVPYVHADCRKYYKIVWENTSSFKSTTLFLNRSKGDVCGISWEKVNGETYTHLIDIPEAKGDLDDFDSIQVNGMTLKFYRSF</sequence>
<keyword evidence="2" id="KW-1185">Reference proteome</keyword>
<gene>
    <name evidence="1" type="ORF">EHQ62_04510</name>
</gene>
<dbReference type="AlphaFoldDB" id="A0A4Z1A3Z5"/>
<protein>
    <recommendedName>
        <fullName evidence="3">Lipoprotein</fullName>
    </recommendedName>
</protein>
<name>A0A4Z1A3Z5_9LEPT</name>
<dbReference type="PROSITE" id="PS51257">
    <property type="entry name" value="PROKAR_LIPOPROTEIN"/>
    <property type="match status" value="1"/>
</dbReference>
<evidence type="ECO:0000313" key="2">
    <source>
        <dbReference type="Proteomes" id="UP000297567"/>
    </source>
</evidence>
<organism evidence="1 2">
    <name type="scientific">Leptospira jelokensis</name>
    <dbReference type="NCBI Taxonomy" id="2484931"/>
    <lineage>
        <taxon>Bacteria</taxon>
        <taxon>Pseudomonadati</taxon>
        <taxon>Spirochaetota</taxon>
        <taxon>Spirochaetia</taxon>
        <taxon>Leptospirales</taxon>
        <taxon>Leptospiraceae</taxon>
        <taxon>Leptospira</taxon>
    </lineage>
</organism>
<evidence type="ECO:0008006" key="3">
    <source>
        <dbReference type="Google" id="ProtNLM"/>
    </source>
</evidence>
<dbReference type="Proteomes" id="UP000297567">
    <property type="component" value="Unassembled WGS sequence"/>
</dbReference>
<dbReference type="EMBL" id="RQGH01000011">
    <property type="protein sequence ID" value="TGL72107.1"/>
    <property type="molecule type" value="Genomic_DNA"/>
</dbReference>
<evidence type="ECO:0000313" key="1">
    <source>
        <dbReference type="EMBL" id="TGL72107.1"/>
    </source>
</evidence>
<accession>A0A4Z1A3Z5</accession>
<proteinExistence type="predicted"/>
<comment type="caution">
    <text evidence="1">The sequence shown here is derived from an EMBL/GenBank/DDBJ whole genome shotgun (WGS) entry which is preliminary data.</text>
</comment>
<reference evidence="1" key="1">
    <citation type="journal article" date="2019" name="PLoS Negl. Trop. Dis.">
        <title>Revisiting the worldwide diversity of Leptospira species in the environment.</title>
        <authorList>
            <person name="Vincent A.T."/>
            <person name="Schiettekatte O."/>
            <person name="Bourhy P."/>
            <person name="Veyrier F.J."/>
            <person name="Picardeau M."/>
        </authorList>
    </citation>
    <scope>NUCLEOTIDE SEQUENCE [LARGE SCALE GENOMIC DNA]</scope>
    <source>
        <strain evidence="1">201702451</strain>
    </source>
</reference>